<protein>
    <submittedName>
        <fullName evidence="1">Uncharacterized protein</fullName>
    </submittedName>
</protein>
<reference evidence="1 2" key="1">
    <citation type="submission" date="2019-04" db="EMBL/GenBank/DDBJ databases">
        <authorList>
            <consortium name="DOE Joint Genome Institute"/>
            <person name="Mondo S."/>
            <person name="Kjaerbolling I."/>
            <person name="Vesth T."/>
            <person name="Frisvad J.C."/>
            <person name="Nybo J.L."/>
            <person name="Theobald S."/>
            <person name="Kildgaard S."/>
            <person name="Isbrandt T."/>
            <person name="Kuo A."/>
            <person name="Sato A."/>
            <person name="Lyhne E.K."/>
            <person name="Kogle M.E."/>
            <person name="Wiebenga A."/>
            <person name="Kun R.S."/>
            <person name="Lubbers R.J."/>
            <person name="Makela M.R."/>
            <person name="Barry K."/>
            <person name="Chovatia M."/>
            <person name="Clum A."/>
            <person name="Daum C."/>
            <person name="Haridas S."/>
            <person name="He G."/>
            <person name="LaButti K."/>
            <person name="Lipzen A."/>
            <person name="Riley R."/>
            <person name="Salamov A."/>
            <person name="Simmons B.A."/>
            <person name="Magnuson J.K."/>
            <person name="Henrissat B."/>
            <person name="Mortensen U.H."/>
            <person name="Larsen T.O."/>
            <person name="Devries R.P."/>
            <person name="Grigoriev I.V."/>
            <person name="Machida M."/>
            <person name="Baker S.E."/>
            <person name="Andersen M.R."/>
            <person name="Cantor M.N."/>
            <person name="Hua S.X."/>
        </authorList>
    </citation>
    <scope>NUCLEOTIDE SEQUENCE [LARGE SCALE GENOMIC DNA]</scope>
    <source>
        <strain evidence="1 2">CBS 119388</strain>
    </source>
</reference>
<organism evidence="1 2">
    <name type="scientific">Aspergillus pseudonomiae</name>
    <dbReference type="NCBI Taxonomy" id="1506151"/>
    <lineage>
        <taxon>Eukaryota</taxon>
        <taxon>Fungi</taxon>
        <taxon>Dikarya</taxon>
        <taxon>Ascomycota</taxon>
        <taxon>Pezizomycotina</taxon>
        <taxon>Eurotiomycetes</taxon>
        <taxon>Eurotiomycetidae</taxon>
        <taxon>Eurotiales</taxon>
        <taxon>Aspergillaceae</taxon>
        <taxon>Aspergillus</taxon>
        <taxon>Aspergillus subgen. Circumdati</taxon>
    </lineage>
</organism>
<accession>A0A5N7DJN7</accession>
<keyword evidence="2" id="KW-1185">Reference proteome</keyword>
<proteinExistence type="predicted"/>
<dbReference type="Proteomes" id="UP000325579">
    <property type="component" value="Unassembled WGS sequence"/>
</dbReference>
<dbReference type="EMBL" id="ML736754">
    <property type="protein sequence ID" value="KAE8406349.1"/>
    <property type="molecule type" value="Genomic_DNA"/>
</dbReference>
<dbReference type="GeneID" id="43675664"/>
<gene>
    <name evidence="1" type="ORF">BDV37DRAFT_62806</name>
</gene>
<evidence type="ECO:0000313" key="1">
    <source>
        <dbReference type="EMBL" id="KAE8406349.1"/>
    </source>
</evidence>
<sequence length="141" mass="15894">MWMDLVYTRDLYGRSGWKDAMLFLTMVSFSSAFLGFVVSSDSPLSLSCSGSGDGVRSPVLLVLLTEPCPCLVDETAMRIRLRLSDLQRCFPEPKNGSLSILPARLIKEKQKKNDYPSRLLPLPLPIRDTGSHVWYLRRGSR</sequence>
<evidence type="ECO:0000313" key="2">
    <source>
        <dbReference type="Proteomes" id="UP000325579"/>
    </source>
</evidence>
<dbReference type="RefSeq" id="XP_031943668.1">
    <property type="nucleotide sequence ID" value="XM_032090973.1"/>
</dbReference>
<name>A0A5N7DJN7_9EURO</name>
<accession>A0A5N6I4I4</accession>
<dbReference type="AlphaFoldDB" id="A0A5N7DJN7"/>